<keyword evidence="10" id="KW-0406">Ion transport</keyword>
<geneLocation type="mitochondrion" evidence="15"/>
<keyword evidence="7 14" id="KW-0812">Transmembrane</keyword>
<dbReference type="SUPFAM" id="SSF81336">
    <property type="entry name" value="F1F0 ATP synthase subunit A"/>
    <property type="match status" value="1"/>
</dbReference>
<dbReference type="InterPro" id="IPR045083">
    <property type="entry name" value="ATP_synth_F0_asu_bact/mt"/>
</dbReference>
<keyword evidence="11 14" id="KW-0472">Membrane</keyword>
<evidence type="ECO:0000256" key="1">
    <source>
        <dbReference type="ARBA" id="ARBA00002070"/>
    </source>
</evidence>
<dbReference type="InterPro" id="IPR000568">
    <property type="entry name" value="ATP_synth_F0_asu"/>
</dbReference>
<evidence type="ECO:0000256" key="6">
    <source>
        <dbReference type="ARBA" id="ARBA00022547"/>
    </source>
</evidence>
<feature type="transmembrane region" description="Helical" evidence="14">
    <location>
        <begin position="20"/>
        <end position="38"/>
    </location>
</feature>
<dbReference type="GO" id="GO:0045259">
    <property type="term" value="C:proton-transporting ATP synthase complex"/>
    <property type="evidence" value="ECO:0007669"/>
    <property type="project" value="UniProtKB-KW"/>
</dbReference>
<dbReference type="GO" id="GO:0005743">
    <property type="term" value="C:mitochondrial inner membrane"/>
    <property type="evidence" value="ECO:0007669"/>
    <property type="project" value="UniProtKB-SubCell"/>
</dbReference>
<dbReference type="Pfam" id="PF00119">
    <property type="entry name" value="ATP-synt_A"/>
    <property type="match status" value="1"/>
</dbReference>
<evidence type="ECO:0000256" key="4">
    <source>
        <dbReference type="ARBA" id="ARBA00011648"/>
    </source>
</evidence>
<reference evidence="15" key="1">
    <citation type="journal article" date="2018" name="J. ISSAAS">
        <title>The contribution of mitochondrial metagenomics to large-scale data mining and phylogenetic analysis of Coleoptera.</title>
        <authorList>
            <person name="Miller K."/>
            <person name="Linard B."/>
            <person name="Motyka M."/>
            <person name="Bocek M."/>
            <person name="Vogler A.P."/>
        </authorList>
    </citation>
    <scope>NUCLEOTIDE SEQUENCE</scope>
</reference>
<evidence type="ECO:0000313" key="15">
    <source>
        <dbReference type="EMBL" id="AXS66437.1"/>
    </source>
</evidence>
<feature type="transmembrane region" description="Helical" evidence="14">
    <location>
        <begin position="70"/>
        <end position="92"/>
    </location>
</feature>
<evidence type="ECO:0000256" key="2">
    <source>
        <dbReference type="ARBA" id="ARBA00004141"/>
    </source>
</evidence>
<dbReference type="NCBIfam" id="TIGR01131">
    <property type="entry name" value="ATP_synt_6_or_A"/>
    <property type="match status" value="1"/>
</dbReference>
<evidence type="ECO:0000256" key="7">
    <source>
        <dbReference type="ARBA" id="ARBA00022692"/>
    </source>
</evidence>
<comment type="subunit">
    <text evidence="4">F-type ATPases have 2 components, CF(1) - the catalytic core - and CF(0) - the membrane proton channel. CF(1) has five subunits: alpha(3), beta(3), gamma(1), delta(1), epsilon(1). CF(0) has three main subunits: a, b and c.</text>
</comment>
<evidence type="ECO:0000256" key="8">
    <source>
        <dbReference type="ARBA" id="ARBA00022781"/>
    </source>
</evidence>
<dbReference type="Gene3D" id="1.20.120.220">
    <property type="entry name" value="ATP synthase, F0 complex, subunit A"/>
    <property type="match status" value="1"/>
</dbReference>
<keyword evidence="12" id="KW-0066">ATP synthesis</keyword>
<proteinExistence type="inferred from homology"/>
<dbReference type="CDD" id="cd00310">
    <property type="entry name" value="ATP-synt_Fo_a_6"/>
    <property type="match status" value="1"/>
</dbReference>
<keyword evidence="5" id="KW-0813">Transport</keyword>
<name>A0A346RK40_9COLE</name>
<keyword evidence="6" id="KW-0138">CF(0)</keyword>
<evidence type="ECO:0000256" key="5">
    <source>
        <dbReference type="ARBA" id="ARBA00022448"/>
    </source>
</evidence>
<evidence type="ECO:0000256" key="13">
    <source>
        <dbReference type="RuleBase" id="RU004450"/>
    </source>
</evidence>
<protein>
    <recommendedName>
        <fullName evidence="13">ATP synthase subunit a</fullName>
    </recommendedName>
</protein>
<dbReference type="GO" id="GO:0046933">
    <property type="term" value="F:proton-transporting ATP synthase activity, rotational mechanism"/>
    <property type="evidence" value="ECO:0007669"/>
    <property type="project" value="TreeGrafter"/>
</dbReference>
<evidence type="ECO:0000256" key="11">
    <source>
        <dbReference type="ARBA" id="ARBA00023136"/>
    </source>
</evidence>
<keyword evidence="9 14" id="KW-1133">Transmembrane helix</keyword>
<organism evidence="15">
    <name type="scientific">Elateroidea sp. 5 KM-2017</name>
    <dbReference type="NCBI Taxonomy" id="2219428"/>
    <lineage>
        <taxon>Eukaryota</taxon>
        <taxon>Metazoa</taxon>
        <taxon>Ecdysozoa</taxon>
        <taxon>Arthropoda</taxon>
        <taxon>Hexapoda</taxon>
        <taxon>Insecta</taxon>
        <taxon>Pterygota</taxon>
        <taxon>Neoptera</taxon>
        <taxon>Endopterygota</taxon>
        <taxon>Coleoptera</taxon>
        <taxon>Polyphaga</taxon>
        <taxon>Elateriformia</taxon>
        <taxon>Elateroidea</taxon>
    </lineage>
</organism>
<dbReference type="PANTHER" id="PTHR11410">
    <property type="entry name" value="ATP SYNTHASE SUBUNIT A"/>
    <property type="match status" value="1"/>
</dbReference>
<dbReference type="PRINTS" id="PR00123">
    <property type="entry name" value="ATPASEA"/>
</dbReference>
<gene>
    <name evidence="15" type="primary">atp6</name>
</gene>
<dbReference type="InterPro" id="IPR023011">
    <property type="entry name" value="ATP_synth_F0_asu_AS"/>
</dbReference>
<dbReference type="EMBL" id="MG193509">
    <property type="protein sequence ID" value="AXS66437.1"/>
    <property type="molecule type" value="Genomic_DNA"/>
</dbReference>
<feature type="transmembrane region" description="Helical" evidence="14">
    <location>
        <begin position="98"/>
        <end position="117"/>
    </location>
</feature>
<keyword evidence="8" id="KW-0375">Hydrogen ion transport</keyword>
<keyword evidence="15" id="KW-0496">Mitochondrion</keyword>
<dbReference type="PANTHER" id="PTHR11410:SF0">
    <property type="entry name" value="ATP SYNTHASE SUBUNIT A"/>
    <property type="match status" value="1"/>
</dbReference>
<dbReference type="InterPro" id="IPR035908">
    <property type="entry name" value="F0_ATP_A_sf"/>
</dbReference>
<sequence>MMSNLFSTFDPTTSNKLALNWNSILIILLIMPMTFWLIPSRSNIVIKMITESINKEISSILPNKSINSSIIFFSTFLLILTLNFSSLFPFIFPCTSQISLSLALALPLWLSMMIFGWTKNYFNMMSHLVPQGTPTILMPFMVCIESISNIIRPITLSVRLSANMIAGHLLLTLIGSASSKVNMTILIIIIIAQLSLIILETAVSMIQSYVFMILSTLYSSEI</sequence>
<evidence type="ECO:0000256" key="9">
    <source>
        <dbReference type="ARBA" id="ARBA00022989"/>
    </source>
</evidence>
<evidence type="ECO:0000256" key="12">
    <source>
        <dbReference type="ARBA" id="ARBA00023310"/>
    </source>
</evidence>
<evidence type="ECO:0000256" key="14">
    <source>
        <dbReference type="SAM" id="Phobius"/>
    </source>
</evidence>
<evidence type="ECO:0000256" key="3">
    <source>
        <dbReference type="ARBA" id="ARBA00006810"/>
    </source>
</evidence>
<evidence type="ECO:0000256" key="10">
    <source>
        <dbReference type="ARBA" id="ARBA00023065"/>
    </source>
</evidence>
<comment type="subcellular location">
    <subcellularLocation>
        <location evidence="2">Membrane</location>
        <topology evidence="2">Multi-pass membrane protein</topology>
    </subcellularLocation>
    <subcellularLocation>
        <location evidence="13">Mitochondrion inner membrane</location>
        <topology evidence="13">Multi-pass membrane protein</topology>
    </subcellularLocation>
</comment>
<accession>A0A346RK40</accession>
<dbReference type="AlphaFoldDB" id="A0A346RK40"/>
<comment type="function">
    <text evidence="1">Mitochondrial membrane ATP synthase (F(1)F(0) ATP synthase or Complex V) produces ATP from ADP in the presence of a proton gradient across the membrane which is generated by electron transport complexes of the respiratory chain. F-type ATPases consist of two structural domains, F(1) - containing the extramembraneous catalytic core and F(0) - containing the membrane proton channel, linked together by a central stalk and a peripheral stalk. During catalysis, ATP synthesis in the catalytic domain of F(1) is coupled via a rotary mechanism of the central stalk subunits to proton translocation. Key component of the proton channel; it may play a direct role in the translocation of protons across the membrane.</text>
</comment>
<comment type="similarity">
    <text evidence="3">Belongs to the ATPase A chain family.</text>
</comment>
<dbReference type="PROSITE" id="PS00449">
    <property type="entry name" value="ATPASE_A"/>
    <property type="match status" value="1"/>
</dbReference>